<feature type="signal peptide" evidence="2">
    <location>
        <begin position="1"/>
        <end position="19"/>
    </location>
</feature>
<dbReference type="AlphaFoldDB" id="A0A1Y2AGL1"/>
<gene>
    <name evidence="3" type="ORF">LY90DRAFT_676197</name>
</gene>
<feature type="region of interest" description="Disordered" evidence="1">
    <location>
        <begin position="351"/>
        <end position="376"/>
    </location>
</feature>
<protein>
    <recommendedName>
        <fullName evidence="5">RlpA-like protein double-psi beta-barrel domain-containing protein</fullName>
    </recommendedName>
</protein>
<organism evidence="3 4">
    <name type="scientific">Neocallimastix californiae</name>
    <dbReference type="NCBI Taxonomy" id="1754190"/>
    <lineage>
        <taxon>Eukaryota</taxon>
        <taxon>Fungi</taxon>
        <taxon>Fungi incertae sedis</taxon>
        <taxon>Chytridiomycota</taxon>
        <taxon>Chytridiomycota incertae sedis</taxon>
        <taxon>Neocallimastigomycetes</taxon>
        <taxon>Neocallimastigales</taxon>
        <taxon>Neocallimastigaceae</taxon>
        <taxon>Neocallimastix</taxon>
    </lineage>
</organism>
<reference evidence="3 4" key="1">
    <citation type="submission" date="2016-08" db="EMBL/GenBank/DDBJ databases">
        <title>A Parts List for Fungal Cellulosomes Revealed by Comparative Genomics.</title>
        <authorList>
            <consortium name="DOE Joint Genome Institute"/>
            <person name="Haitjema C.H."/>
            <person name="Gilmore S.P."/>
            <person name="Henske J.K."/>
            <person name="Solomon K.V."/>
            <person name="De Groot R."/>
            <person name="Kuo A."/>
            <person name="Mondo S.J."/>
            <person name="Salamov A.A."/>
            <person name="Labutti K."/>
            <person name="Zhao Z."/>
            <person name="Chiniquy J."/>
            <person name="Barry K."/>
            <person name="Brewer H.M."/>
            <person name="Purvine S.O."/>
            <person name="Wright A.T."/>
            <person name="Boxma B."/>
            <person name="Van Alen T."/>
            <person name="Hackstein J.H."/>
            <person name="Baker S.E."/>
            <person name="Grigoriev I.V."/>
            <person name="O'Malley M.A."/>
        </authorList>
    </citation>
    <scope>NUCLEOTIDE SEQUENCE [LARGE SCALE GENOMIC DNA]</scope>
    <source>
        <strain evidence="3 4">G1</strain>
    </source>
</reference>
<proteinExistence type="predicted"/>
<comment type="caution">
    <text evidence="3">The sequence shown here is derived from an EMBL/GenBank/DDBJ whole genome shotgun (WGS) entry which is preliminary data.</text>
</comment>
<keyword evidence="2" id="KW-0732">Signal</keyword>
<evidence type="ECO:0000313" key="4">
    <source>
        <dbReference type="Proteomes" id="UP000193920"/>
    </source>
</evidence>
<evidence type="ECO:0000256" key="2">
    <source>
        <dbReference type="SAM" id="SignalP"/>
    </source>
</evidence>
<dbReference type="EMBL" id="MCOG01000262">
    <property type="protein sequence ID" value="ORY21622.1"/>
    <property type="molecule type" value="Genomic_DNA"/>
</dbReference>
<sequence>MKFNVLILSLLLNLALVYSKSTEKNNANVFTISSSPLCETKKLDKNQKLYYASVPSKLAEKSCNKYVVAMNADPASKGKYRLVKAAIRDECKQCSSEEVMFSIKALKDISGSRKANIFWAILSEDGELFKGPFKPELSDSERKELQKISGEKSIDDIMERFTEMATDMILSKKVHEKEFPWGDAKEKKTTPTKSSKKNIKSTVIVKKVTVTDIKKVLVVKTRSQVNKVSPTHASIPTEAKTEENTKETTNNGSSAIAGTVAVSVAAGATLLLIRRKSAKKNYIFGEPIDEYDSSTAKKLYAKTKDGQHLKINIPINDFSDIAHIQIFSPNRKESIPNLDVYNVHNERAIASNNNSNDSISVPQPQEQPKPHLQLPAPSNDFMLAFSPIEHPDIAALPKENIGNYDCTKITSRITDDPYLTQYNGDDNQEIYSSVPKEMNKVYANNSRETSTDILLEYVEEEEY</sequence>
<accession>A0A1Y2AGL1</accession>
<name>A0A1Y2AGL1_9FUNG</name>
<feature type="region of interest" description="Disordered" evidence="1">
    <location>
        <begin position="229"/>
        <end position="253"/>
    </location>
</feature>
<feature type="compositionally biased region" description="Low complexity" evidence="1">
    <location>
        <begin position="351"/>
        <end position="360"/>
    </location>
</feature>
<feature type="chain" id="PRO_5013186387" description="RlpA-like protein double-psi beta-barrel domain-containing protein" evidence="2">
    <location>
        <begin position="20"/>
        <end position="463"/>
    </location>
</feature>
<evidence type="ECO:0008006" key="5">
    <source>
        <dbReference type="Google" id="ProtNLM"/>
    </source>
</evidence>
<evidence type="ECO:0000256" key="1">
    <source>
        <dbReference type="SAM" id="MobiDB-lite"/>
    </source>
</evidence>
<keyword evidence="4" id="KW-1185">Reference proteome</keyword>
<dbReference type="Proteomes" id="UP000193920">
    <property type="component" value="Unassembled WGS sequence"/>
</dbReference>
<dbReference type="OrthoDB" id="2154082at2759"/>
<evidence type="ECO:0000313" key="3">
    <source>
        <dbReference type="EMBL" id="ORY21622.1"/>
    </source>
</evidence>